<gene>
    <name evidence="1" type="ORF">IAD41_03765</name>
</gene>
<name>A0A9D1K397_9BACT</name>
<proteinExistence type="predicted"/>
<dbReference type="AlphaFoldDB" id="A0A9D1K397"/>
<comment type="caution">
    <text evidence="1">The sequence shown here is derived from an EMBL/GenBank/DDBJ whole genome shotgun (WGS) entry which is preliminary data.</text>
</comment>
<protein>
    <submittedName>
        <fullName evidence="1">Uncharacterized protein</fullName>
    </submittedName>
</protein>
<dbReference type="EMBL" id="DVJO01000080">
    <property type="protein sequence ID" value="HIS82705.1"/>
    <property type="molecule type" value="Genomic_DNA"/>
</dbReference>
<reference evidence="1" key="1">
    <citation type="submission" date="2020-10" db="EMBL/GenBank/DDBJ databases">
        <authorList>
            <person name="Gilroy R."/>
        </authorList>
    </citation>
    <scope>NUCLEOTIDE SEQUENCE</scope>
    <source>
        <strain evidence="1">CHK152-2994</strain>
    </source>
</reference>
<reference evidence="1" key="2">
    <citation type="journal article" date="2021" name="PeerJ">
        <title>Extensive microbial diversity within the chicken gut microbiome revealed by metagenomics and culture.</title>
        <authorList>
            <person name="Gilroy R."/>
            <person name="Ravi A."/>
            <person name="Getino M."/>
            <person name="Pursley I."/>
            <person name="Horton D.L."/>
            <person name="Alikhan N.F."/>
            <person name="Baker D."/>
            <person name="Gharbi K."/>
            <person name="Hall N."/>
            <person name="Watson M."/>
            <person name="Adriaenssens E.M."/>
            <person name="Foster-Nyarko E."/>
            <person name="Jarju S."/>
            <person name="Secka A."/>
            <person name="Antonio M."/>
            <person name="Oren A."/>
            <person name="Chaudhuri R.R."/>
            <person name="La Ragione R."/>
            <person name="Hildebrand F."/>
            <person name="Pallen M.J."/>
        </authorList>
    </citation>
    <scope>NUCLEOTIDE SEQUENCE</scope>
    <source>
        <strain evidence="1">CHK152-2994</strain>
    </source>
</reference>
<dbReference type="Proteomes" id="UP000824139">
    <property type="component" value="Unassembled WGS sequence"/>
</dbReference>
<organism evidence="1 2">
    <name type="scientific">Candidatus Scatenecus faecavium</name>
    <dbReference type="NCBI Taxonomy" id="2840915"/>
    <lineage>
        <taxon>Bacteria</taxon>
        <taxon>Candidatus Scatenecus</taxon>
    </lineage>
</organism>
<evidence type="ECO:0000313" key="2">
    <source>
        <dbReference type="Proteomes" id="UP000824139"/>
    </source>
</evidence>
<evidence type="ECO:0000313" key="1">
    <source>
        <dbReference type="EMBL" id="HIS82705.1"/>
    </source>
</evidence>
<accession>A0A9D1K397</accession>
<sequence length="51" mass="6060">MKSFIDNILKKKLKKKTYCDTRTMGVNIDKNEYYEIKLSNSAHPEDTYKKS</sequence>